<evidence type="ECO:0000313" key="2">
    <source>
        <dbReference type="EMBL" id="KAJ3612041.1"/>
    </source>
</evidence>
<protein>
    <submittedName>
        <fullName evidence="2">Uncharacterized protein</fullName>
    </submittedName>
</protein>
<feature type="compositionally biased region" description="Basic and acidic residues" evidence="1">
    <location>
        <begin position="82"/>
        <end position="91"/>
    </location>
</feature>
<dbReference type="Proteomes" id="UP001148018">
    <property type="component" value="Unassembled WGS sequence"/>
</dbReference>
<gene>
    <name evidence="2" type="ORF">NHX12_020318</name>
</gene>
<feature type="compositionally biased region" description="Gly residues" evidence="1">
    <location>
        <begin position="32"/>
        <end position="43"/>
    </location>
</feature>
<name>A0A9Q0IWJ4_9TELE</name>
<reference evidence="2" key="1">
    <citation type="submission" date="2022-07" db="EMBL/GenBank/DDBJ databases">
        <title>Chromosome-level genome of Muraenolepis orangiensis.</title>
        <authorList>
            <person name="Kim J."/>
        </authorList>
    </citation>
    <scope>NUCLEOTIDE SEQUENCE</scope>
    <source>
        <strain evidence="2">KU_S4_2022</strain>
        <tissue evidence="2">Muscle</tissue>
    </source>
</reference>
<organism evidence="2 3">
    <name type="scientific">Muraenolepis orangiensis</name>
    <name type="common">Patagonian moray cod</name>
    <dbReference type="NCBI Taxonomy" id="630683"/>
    <lineage>
        <taxon>Eukaryota</taxon>
        <taxon>Metazoa</taxon>
        <taxon>Chordata</taxon>
        <taxon>Craniata</taxon>
        <taxon>Vertebrata</taxon>
        <taxon>Euteleostomi</taxon>
        <taxon>Actinopterygii</taxon>
        <taxon>Neopterygii</taxon>
        <taxon>Teleostei</taxon>
        <taxon>Neoteleostei</taxon>
        <taxon>Acanthomorphata</taxon>
        <taxon>Zeiogadaria</taxon>
        <taxon>Gadariae</taxon>
        <taxon>Gadiformes</taxon>
        <taxon>Muraenolepidoidei</taxon>
        <taxon>Muraenolepididae</taxon>
        <taxon>Muraenolepis</taxon>
    </lineage>
</organism>
<sequence length="102" mass="10717">MCRNKSSRAVAVAVCCRLQPALRSPPDRQQGNGSGQGGSGQGGLDKVVLDKVVLDKVVLGRVVLGKVDRHNAVYRCPAAEGRWEGGCREEASGGLGDDDVTR</sequence>
<dbReference type="AlphaFoldDB" id="A0A9Q0IWJ4"/>
<evidence type="ECO:0000313" key="3">
    <source>
        <dbReference type="Proteomes" id="UP001148018"/>
    </source>
</evidence>
<dbReference type="EMBL" id="JANIIK010000036">
    <property type="protein sequence ID" value="KAJ3612041.1"/>
    <property type="molecule type" value="Genomic_DNA"/>
</dbReference>
<comment type="caution">
    <text evidence="2">The sequence shown here is derived from an EMBL/GenBank/DDBJ whole genome shotgun (WGS) entry which is preliminary data.</text>
</comment>
<feature type="region of interest" description="Disordered" evidence="1">
    <location>
        <begin position="22"/>
        <end position="44"/>
    </location>
</feature>
<evidence type="ECO:0000256" key="1">
    <source>
        <dbReference type="SAM" id="MobiDB-lite"/>
    </source>
</evidence>
<feature type="region of interest" description="Disordered" evidence="1">
    <location>
        <begin position="82"/>
        <end position="102"/>
    </location>
</feature>
<accession>A0A9Q0IWJ4</accession>
<keyword evidence="3" id="KW-1185">Reference proteome</keyword>
<proteinExistence type="predicted"/>